<dbReference type="Pfam" id="PF07690">
    <property type="entry name" value="MFS_1"/>
    <property type="match status" value="1"/>
</dbReference>
<proteinExistence type="predicted"/>
<reference evidence="5" key="1">
    <citation type="submission" date="2023-03" db="EMBL/GenBank/DDBJ databases">
        <title>Massive genome expansion in bonnet fungi (Mycena s.s.) driven by repeated elements and novel gene families across ecological guilds.</title>
        <authorList>
            <consortium name="Lawrence Berkeley National Laboratory"/>
            <person name="Harder C.B."/>
            <person name="Miyauchi S."/>
            <person name="Viragh M."/>
            <person name="Kuo A."/>
            <person name="Thoen E."/>
            <person name="Andreopoulos B."/>
            <person name="Lu D."/>
            <person name="Skrede I."/>
            <person name="Drula E."/>
            <person name="Henrissat B."/>
            <person name="Morin E."/>
            <person name="Kohler A."/>
            <person name="Barry K."/>
            <person name="LaButti K."/>
            <person name="Morin E."/>
            <person name="Salamov A."/>
            <person name="Lipzen A."/>
            <person name="Mereny Z."/>
            <person name="Hegedus B."/>
            <person name="Baldrian P."/>
            <person name="Stursova M."/>
            <person name="Weitz H."/>
            <person name="Taylor A."/>
            <person name="Grigoriev I.V."/>
            <person name="Nagy L.G."/>
            <person name="Martin F."/>
            <person name="Kauserud H."/>
        </authorList>
    </citation>
    <scope>NUCLEOTIDE SEQUENCE</scope>
    <source>
        <strain evidence="5">CBHHK200</strain>
    </source>
</reference>
<feature type="transmembrane region" description="Helical" evidence="3">
    <location>
        <begin position="192"/>
        <end position="214"/>
    </location>
</feature>
<comment type="subcellular location">
    <subcellularLocation>
        <location evidence="1">Membrane</location>
        <topology evidence="1">Multi-pass membrane protein</topology>
    </subcellularLocation>
</comment>
<evidence type="ECO:0000256" key="1">
    <source>
        <dbReference type="ARBA" id="ARBA00004141"/>
    </source>
</evidence>
<feature type="region of interest" description="Disordered" evidence="2">
    <location>
        <begin position="226"/>
        <end position="250"/>
    </location>
</feature>
<keyword evidence="3" id="KW-0472">Membrane</keyword>
<keyword evidence="3" id="KW-0812">Transmembrane</keyword>
<feature type="transmembrane region" description="Helical" evidence="3">
    <location>
        <begin position="93"/>
        <end position="109"/>
    </location>
</feature>
<gene>
    <name evidence="5" type="ORF">C8F04DRAFT_1160088</name>
</gene>
<feature type="transmembrane region" description="Helical" evidence="3">
    <location>
        <begin position="344"/>
        <end position="363"/>
    </location>
</feature>
<evidence type="ECO:0000256" key="2">
    <source>
        <dbReference type="SAM" id="MobiDB-lite"/>
    </source>
</evidence>
<dbReference type="PANTHER" id="PTHR23520:SF5">
    <property type="entry name" value="TRANSPORTER, PUTATIVE (AFU_ORTHOLOGUE AFUA_3G04000)-RELATED"/>
    <property type="match status" value="1"/>
</dbReference>
<evidence type="ECO:0000313" key="6">
    <source>
        <dbReference type="Proteomes" id="UP001218188"/>
    </source>
</evidence>
<dbReference type="EMBL" id="JARJCM010000478">
    <property type="protein sequence ID" value="KAJ7016645.1"/>
    <property type="molecule type" value="Genomic_DNA"/>
</dbReference>
<sequence length="475" mass="51361">MISKIGHQLYRESGLSSVRAAGRDAWLVILSRTCRMFAYGGAGSLILALFFAELGVPDSRIGLFMSLTLAGDVALSLLITLVADNWLGRRRSLLAGSVLMVLSGTTFALCENYWVLLFAAVLGIVSATGSDVGPFRAIEERTLSELTGPQTRADVLAWYVTSAALGQAAGTEMSGRAIEWLQKRDGWTLLDAYHMCFWLYAVMGAVSMVASLLLSDKCELQKPSEKNSETEAFLGTEEQESPAGGSKSKSRFAQISRETLSVVSALWFLLMVDSLADGMVGMSLTTYFMDQKFGSRRLSKATLGDVVSASYFLAACSTVFSGHLSRRLGLVNTMVFTHIPSSTAVLLFPFPPGVVLTVTLLLLRMALNNMDQAPRTALIAAVVRPEERTAVMGITSMLRTLASTVGPSITGVLSGNDRFWIAYVVAGSLRLAYDLGLFAIFINIKLYKHEPAVTAEGDGHVLQDRPADEEELSET</sequence>
<evidence type="ECO:0000313" key="5">
    <source>
        <dbReference type="EMBL" id="KAJ7016645.1"/>
    </source>
</evidence>
<dbReference type="InterPro" id="IPR020846">
    <property type="entry name" value="MFS_dom"/>
</dbReference>
<dbReference type="SUPFAM" id="SSF103473">
    <property type="entry name" value="MFS general substrate transporter"/>
    <property type="match status" value="1"/>
</dbReference>
<feature type="domain" description="Major facilitator superfamily (MFS) profile" evidence="4">
    <location>
        <begin position="1"/>
        <end position="445"/>
    </location>
</feature>
<dbReference type="Gene3D" id="1.20.1250.20">
    <property type="entry name" value="MFS general substrate transporter like domains"/>
    <property type="match status" value="1"/>
</dbReference>
<evidence type="ECO:0000259" key="4">
    <source>
        <dbReference type="PROSITE" id="PS50850"/>
    </source>
</evidence>
<name>A0AAD6RYG3_9AGAR</name>
<evidence type="ECO:0000256" key="3">
    <source>
        <dbReference type="SAM" id="Phobius"/>
    </source>
</evidence>
<accession>A0AAD6RYG3</accession>
<dbReference type="AlphaFoldDB" id="A0AAD6RYG3"/>
<feature type="transmembrane region" description="Helical" evidence="3">
    <location>
        <begin position="266"/>
        <end position="289"/>
    </location>
</feature>
<keyword evidence="3" id="KW-1133">Transmembrane helix</keyword>
<dbReference type="GO" id="GO:0022857">
    <property type="term" value="F:transmembrane transporter activity"/>
    <property type="evidence" value="ECO:0007669"/>
    <property type="project" value="InterPro"/>
</dbReference>
<dbReference type="Proteomes" id="UP001218188">
    <property type="component" value="Unassembled WGS sequence"/>
</dbReference>
<feature type="transmembrane region" description="Helical" evidence="3">
    <location>
        <begin position="61"/>
        <end position="81"/>
    </location>
</feature>
<comment type="caution">
    <text evidence="5">The sequence shown here is derived from an EMBL/GenBank/DDBJ whole genome shotgun (WGS) entry which is preliminary data.</text>
</comment>
<organism evidence="5 6">
    <name type="scientific">Mycena alexandri</name>
    <dbReference type="NCBI Taxonomy" id="1745969"/>
    <lineage>
        <taxon>Eukaryota</taxon>
        <taxon>Fungi</taxon>
        <taxon>Dikarya</taxon>
        <taxon>Basidiomycota</taxon>
        <taxon>Agaricomycotina</taxon>
        <taxon>Agaricomycetes</taxon>
        <taxon>Agaricomycetidae</taxon>
        <taxon>Agaricales</taxon>
        <taxon>Marasmiineae</taxon>
        <taxon>Mycenaceae</taxon>
        <taxon>Mycena</taxon>
    </lineage>
</organism>
<dbReference type="InterPro" id="IPR011701">
    <property type="entry name" value="MFS"/>
</dbReference>
<feature type="transmembrane region" description="Helical" evidence="3">
    <location>
        <begin position="36"/>
        <end position="55"/>
    </location>
</feature>
<feature type="transmembrane region" description="Helical" evidence="3">
    <location>
        <begin position="301"/>
        <end position="324"/>
    </location>
</feature>
<dbReference type="PROSITE" id="PS50850">
    <property type="entry name" value="MFS"/>
    <property type="match status" value="1"/>
</dbReference>
<protein>
    <submittedName>
        <fullName evidence="5">Major facilitator superfamily domain-containing protein</fullName>
    </submittedName>
</protein>
<dbReference type="PANTHER" id="PTHR23520">
    <property type="entry name" value="TRANSPORTER, PUTATIVE (AFU_ORTHOLOGUE AFUA_3G04000)-RELATED"/>
    <property type="match status" value="1"/>
</dbReference>
<dbReference type="InterPro" id="IPR036259">
    <property type="entry name" value="MFS_trans_sf"/>
</dbReference>
<dbReference type="GO" id="GO:0000329">
    <property type="term" value="C:fungal-type vacuole membrane"/>
    <property type="evidence" value="ECO:0007669"/>
    <property type="project" value="TreeGrafter"/>
</dbReference>
<keyword evidence="6" id="KW-1185">Reference proteome</keyword>